<feature type="compositionally biased region" description="Low complexity" evidence="1">
    <location>
        <begin position="217"/>
        <end position="248"/>
    </location>
</feature>
<feature type="transmembrane region" description="Helical" evidence="2">
    <location>
        <begin position="366"/>
        <end position="388"/>
    </location>
</feature>
<sequence length="400" mass="40522">MTPEPIDIKTAEAADDTGARGTSREPGIADPDIVDPGIVDPDTVEQADPVDPGSVGPVLMERGAPGPEDAAADHDAAPDGNQDEDPDEDGDEAIRTLLWTAATERPVPEVAALVARLNESGELSRLADLALRAAAVSRPLDEVRELVFVLNEAGYDLRQAETTLRAAAVGRPIEDVVALVGIIGADAGGWRAVGAAEDPARPALAGARSTAASSSIAPNPSLTPSLTPSASPSASRAGRAPKASRGPRTSARSPLDQALATGPGSHTSTPALRSTLRWPAALALLACGLIHLPTDVAGLRSGANASLLSAVVTLFCLVCGAWLVLRDSATVWAATAAGTIGLLAVHVLASARAVDVLQDSLGARFAWAQALAVLGCAAVVALAAVTLFRHTRATGAADGT</sequence>
<gene>
    <name evidence="3" type="ORF">RGF97_32515</name>
</gene>
<feature type="compositionally biased region" description="Low complexity" evidence="1">
    <location>
        <begin position="26"/>
        <end position="41"/>
    </location>
</feature>
<evidence type="ECO:0000256" key="1">
    <source>
        <dbReference type="SAM" id="MobiDB-lite"/>
    </source>
</evidence>
<feature type="compositionally biased region" description="Basic and acidic residues" evidence="1">
    <location>
        <begin position="1"/>
        <end position="12"/>
    </location>
</feature>
<name>A0ABY9S2D1_9ACTN</name>
<reference evidence="3 4" key="1">
    <citation type="submission" date="2023-09" db="EMBL/GenBank/DDBJ databases">
        <title>Complete genome of Streptomyces roseicoloratus T14.</title>
        <authorList>
            <person name="Bashizi T."/>
            <person name="Kim M.-J."/>
            <person name="Lee G."/>
            <person name="Tagele S.B."/>
            <person name="Shin J.-H."/>
        </authorList>
    </citation>
    <scope>NUCLEOTIDE SEQUENCE [LARGE SCALE GENOMIC DNA]</scope>
    <source>
        <strain evidence="3 4">T14</strain>
    </source>
</reference>
<evidence type="ECO:0008006" key="5">
    <source>
        <dbReference type="Google" id="ProtNLM"/>
    </source>
</evidence>
<evidence type="ECO:0000313" key="3">
    <source>
        <dbReference type="EMBL" id="WMX48580.1"/>
    </source>
</evidence>
<dbReference type="EMBL" id="CP133762">
    <property type="protein sequence ID" value="WMX48580.1"/>
    <property type="molecule type" value="Genomic_DNA"/>
</dbReference>
<keyword evidence="2" id="KW-1133">Transmembrane helix</keyword>
<organism evidence="3 4">
    <name type="scientific">Streptomyces roseicoloratus</name>
    <dbReference type="NCBI Taxonomy" id="2508722"/>
    <lineage>
        <taxon>Bacteria</taxon>
        <taxon>Bacillati</taxon>
        <taxon>Actinomycetota</taxon>
        <taxon>Actinomycetes</taxon>
        <taxon>Kitasatosporales</taxon>
        <taxon>Streptomycetaceae</taxon>
        <taxon>Streptomyces</taxon>
    </lineage>
</organism>
<feature type="region of interest" description="Disordered" evidence="1">
    <location>
        <begin position="1"/>
        <end position="90"/>
    </location>
</feature>
<feature type="transmembrane region" description="Helical" evidence="2">
    <location>
        <begin position="331"/>
        <end position="354"/>
    </location>
</feature>
<feature type="transmembrane region" description="Helical" evidence="2">
    <location>
        <begin position="305"/>
        <end position="325"/>
    </location>
</feature>
<protein>
    <recommendedName>
        <fullName evidence="5">Aromatic ring-opening dioxygenase LigA</fullName>
    </recommendedName>
</protein>
<dbReference type="Proteomes" id="UP001250858">
    <property type="component" value="Chromosome"/>
</dbReference>
<evidence type="ECO:0000313" key="4">
    <source>
        <dbReference type="Proteomes" id="UP001250858"/>
    </source>
</evidence>
<keyword evidence="2" id="KW-0472">Membrane</keyword>
<proteinExistence type="predicted"/>
<keyword evidence="4" id="KW-1185">Reference proteome</keyword>
<dbReference type="RefSeq" id="WP_309549995.1">
    <property type="nucleotide sequence ID" value="NZ_CP133762.1"/>
</dbReference>
<feature type="region of interest" description="Disordered" evidence="1">
    <location>
        <begin position="204"/>
        <end position="270"/>
    </location>
</feature>
<keyword evidence="2" id="KW-0812">Transmembrane</keyword>
<accession>A0ABY9S2D1</accession>
<feature type="compositionally biased region" description="Acidic residues" evidence="1">
    <location>
        <begin position="81"/>
        <end position="90"/>
    </location>
</feature>
<evidence type="ECO:0000256" key="2">
    <source>
        <dbReference type="SAM" id="Phobius"/>
    </source>
</evidence>